<dbReference type="AlphaFoldDB" id="A0A0W0YJM0"/>
<protein>
    <recommendedName>
        <fullName evidence="4">TPM domain-containing protein</fullName>
    </recommendedName>
</protein>
<feature type="transmembrane region" description="Helical" evidence="1">
    <location>
        <begin position="45"/>
        <end position="65"/>
    </location>
</feature>
<evidence type="ECO:0000256" key="1">
    <source>
        <dbReference type="SAM" id="Phobius"/>
    </source>
</evidence>
<dbReference type="PATRIC" id="fig|28087.4.peg.1841"/>
<dbReference type="OrthoDB" id="5683663at2"/>
<evidence type="ECO:0008006" key="4">
    <source>
        <dbReference type="Google" id="ProtNLM"/>
    </source>
</evidence>
<reference evidence="2 3" key="1">
    <citation type="submission" date="2015-11" db="EMBL/GenBank/DDBJ databases">
        <title>Genomic analysis of 38 Legionella species identifies large and diverse effector repertoires.</title>
        <authorList>
            <person name="Burstein D."/>
            <person name="Amaro F."/>
            <person name="Zusman T."/>
            <person name="Lifshitz Z."/>
            <person name="Cohen O."/>
            <person name="Gilbert J.A."/>
            <person name="Pupko T."/>
            <person name="Shuman H.A."/>
            <person name="Segal G."/>
        </authorList>
    </citation>
    <scope>NUCLEOTIDE SEQUENCE [LARGE SCALE GENOMIC DNA]</scope>
    <source>
        <strain evidence="2 3">Mt.St.Helens-4</strain>
    </source>
</reference>
<dbReference type="Proteomes" id="UP000054621">
    <property type="component" value="Unassembled WGS sequence"/>
</dbReference>
<keyword evidence="1" id="KW-0472">Membrane</keyword>
<comment type="caution">
    <text evidence="2">The sequence shown here is derived from an EMBL/GenBank/DDBJ whole genome shotgun (WGS) entry which is preliminary data.</text>
</comment>
<organism evidence="2 3">
    <name type="scientific">Legionella sainthelensi</name>
    <dbReference type="NCBI Taxonomy" id="28087"/>
    <lineage>
        <taxon>Bacteria</taxon>
        <taxon>Pseudomonadati</taxon>
        <taxon>Pseudomonadota</taxon>
        <taxon>Gammaproteobacteria</taxon>
        <taxon>Legionellales</taxon>
        <taxon>Legionellaceae</taxon>
        <taxon>Legionella</taxon>
    </lineage>
</organism>
<evidence type="ECO:0000313" key="2">
    <source>
        <dbReference type="EMBL" id="KTD57114.1"/>
    </source>
</evidence>
<dbReference type="eggNOG" id="COG3762">
    <property type="taxonomic scope" value="Bacteria"/>
</dbReference>
<feature type="transmembrane region" description="Helical" evidence="1">
    <location>
        <begin position="85"/>
        <end position="107"/>
    </location>
</feature>
<dbReference type="RefSeq" id="WP_027270390.1">
    <property type="nucleotide sequence ID" value="NZ_CAAAJE010000007.1"/>
</dbReference>
<keyword evidence="1" id="KW-1133">Transmembrane helix</keyword>
<gene>
    <name evidence="2" type="ORF">Lsai_1718</name>
</gene>
<dbReference type="EMBL" id="LNYV01000028">
    <property type="protein sequence ID" value="KTD57114.1"/>
    <property type="molecule type" value="Genomic_DNA"/>
</dbReference>
<keyword evidence="1" id="KW-0812">Transmembrane</keyword>
<accession>A0A0W0YJM0</accession>
<evidence type="ECO:0000313" key="3">
    <source>
        <dbReference type="Proteomes" id="UP000054621"/>
    </source>
</evidence>
<dbReference type="Gene3D" id="3.10.310.50">
    <property type="match status" value="1"/>
</dbReference>
<proteinExistence type="predicted"/>
<name>A0A0W0YJM0_9GAMM</name>
<sequence length="224" mass="24923">MKKASHSLTTEQILELEAAITNAEHNTSGEIVPVIATCSAHYHHANMMVGFVFSLIAFAALWCMTEMKPGSTWGEEHILSVGLPIFLFTEIAAFILGLFLAGLIPHLKLFFISQKEMQQEVTRAAHQAFFNLHVAKTPTSTGVVIYISLFEHIVCVQGDTAISEKLSQEDWQHIKDLVIHDIKKNQLAFGLKNAILEMGTLLAKHFPATSNNSNELHNKVYLLD</sequence>